<proteinExistence type="predicted"/>
<name>A0A383A742_9ZZZZ</name>
<feature type="compositionally biased region" description="Basic and acidic residues" evidence="1">
    <location>
        <begin position="44"/>
        <end position="54"/>
    </location>
</feature>
<keyword evidence="2" id="KW-0812">Transmembrane</keyword>
<feature type="transmembrane region" description="Helical" evidence="2">
    <location>
        <begin position="12"/>
        <end position="31"/>
    </location>
</feature>
<evidence type="ECO:0000313" key="3">
    <source>
        <dbReference type="EMBL" id="SVE03379.1"/>
    </source>
</evidence>
<gene>
    <name evidence="3" type="ORF">METZ01_LOCUS456233</name>
</gene>
<sequence length="138" mass="15922">MGDVMKKYFFDFFGLGTMSVVAGLMFLLAHGEVVFGQGTNNTDSKSDAALKLRDQGPLTTEKKKKRFERRKGKVLENIGKRRALLNNFESCIKSANSREDLKSCRNTNKKGMEALRAERREMRGKMREKREKRREGRQ</sequence>
<organism evidence="3">
    <name type="scientific">marine metagenome</name>
    <dbReference type="NCBI Taxonomy" id="408172"/>
    <lineage>
        <taxon>unclassified sequences</taxon>
        <taxon>metagenomes</taxon>
        <taxon>ecological metagenomes</taxon>
    </lineage>
</organism>
<feature type="region of interest" description="Disordered" evidence="1">
    <location>
        <begin position="38"/>
        <end position="68"/>
    </location>
</feature>
<dbReference type="AlphaFoldDB" id="A0A383A742"/>
<accession>A0A383A742</accession>
<keyword evidence="2" id="KW-0472">Membrane</keyword>
<evidence type="ECO:0000256" key="2">
    <source>
        <dbReference type="SAM" id="Phobius"/>
    </source>
</evidence>
<feature type="compositionally biased region" description="Basic and acidic residues" evidence="1">
    <location>
        <begin position="110"/>
        <end position="138"/>
    </location>
</feature>
<dbReference type="EMBL" id="UINC01189614">
    <property type="protein sequence ID" value="SVE03379.1"/>
    <property type="molecule type" value="Genomic_DNA"/>
</dbReference>
<protein>
    <submittedName>
        <fullName evidence="3">Uncharacterized protein</fullName>
    </submittedName>
</protein>
<feature type="region of interest" description="Disordered" evidence="1">
    <location>
        <begin position="102"/>
        <end position="138"/>
    </location>
</feature>
<keyword evidence="2" id="KW-1133">Transmembrane helix</keyword>
<reference evidence="3" key="1">
    <citation type="submission" date="2018-05" db="EMBL/GenBank/DDBJ databases">
        <authorList>
            <person name="Lanie J.A."/>
            <person name="Ng W.-L."/>
            <person name="Kazmierczak K.M."/>
            <person name="Andrzejewski T.M."/>
            <person name="Davidsen T.M."/>
            <person name="Wayne K.J."/>
            <person name="Tettelin H."/>
            <person name="Glass J.I."/>
            <person name="Rusch D."/>
            <person name="Podicherti R."/>
            <person name="Tsui H.-C.T."/>
            <person name="Winkler M.E."/>
        </authorList>
    </citation>
    <scope>NUCLEOTIDE SEQUENCE</scope>
</reference>
<evidence type="ECO:0000256" key="1">
    <source>
        <dbReference type="SAM" id="MobiDB-lite"/>
    </source>
</evidence>